<organism evidence="6 7">
    <name type="scientific">Triparma strigata</name>
    <dbReference type="NCBI Taxonomy" id="1606541"/>
    <lineage>
        <taxon>Eukaryota</taxon>
        <taxon>Sar</taxon>
        <taxon>Stramenopiles</taxon>
        <taxon>Ochrophyta</taxon>
        <taxon>Bolidophyceae</taxon>
        <taxon>Parmales</taxon>
        <taxon>Triparmaceae</taxon>
        <taxon>Triparma</taxon>
    </lineage>
</organism>
<dbReference type="GO" id="GO:0005524">
    <property type="term" value="F:ATP binding"/>
    <property type="evidence" value="ECO:0007669"/>
    <property type="project" value="UniProtKB-UniRule"/>
</dbReference>
<comment type="similarity">
    <text evidence="4">Belongs to the ubiquitin-conjugating enzyme family.</text>
</comment>
<proteinExistence type="inferred from homology"/>
<evidence type="ECO:0000256" key="1">
    <source>
        <dbReference type="ARBA" id="ARBA00022679"/>
    </source>
</evidence>
<gene>
    <name evidence="6" type="ORF">TrST_g13714</name>
</gene>
<dbReference type="Proteomes" id="UP001165085">
    <property type="component" value="Unassembled WGS sequence"/>
</dbReference>
<dbReference type="EMBL" id="BRXY01000408">
    <property type="protein sequence ID" value="GMH93082.1"/>
    <property type="molecule type" value="Genomic_DNA"/>
</dbReference>
<evidence type="ECO:0000313" key="7">
    <source>
        <dbReference type="Proteomes" id="UP001165085"/>
    </source>
</evidence>
<dbReference type="GO" id="GO:0016740">
    <property type="term" value="F:transferase activity"/>
    <property type="evidence" value="ECO:0007669"/>
    <property type="project" value="UniProtKB-KW"/>
</dbReference>
<dbReference type="InterPro" id="IPR023313">
    <property type="entry name" value="UBQ-conjugating_AS"/>
</dbReference>
<comment type="caution">
    <text evidence="6">The sequence shown here is derived from an EMBL/GenBank/DDBJ whole genome shotgun (WGS) entry which is preliminary data.</text>
</comment>
<dbReference type="InterPro" id="IPR000608">
    <property type="entry name" value="UBC"/>
</dbReference>
<dbReference type="Gene3D" id="3.10.110.10">
    <property type="entry name" value="Ubiquitin Conjugating Enzyme"/>
    <property type="match status" value="1"/>
</dbReference>
<dbReference type="PANTHER" id="PTHR24067">
    <property type="entry name" value="UBIQUITIN-CONJUGATING ENZYME E2"/>
    <property type="match status" value="1"/>
</dbReference>
<dbReference type="CDD" id="cd23812">
    <property type="entry name" value="UBCc_ScPEX4-like"/>
    <property type="match status" value="1"/>
</dbReference>
<name>A0A9W7BSV7_9STRA</name>
<dbReference type="InterPro" id="IPR050113">
    <property type="entry name" value="Ub_conjugating_enzyme"/>
</dbReference>
<evidence type="ECO:0000256" key="4">
    <source>
        <dbReference type="RuleBase" id="RU362109"/>
    </source>
</evidence>
<dbReference type="AlphaFoldDB" id="A0A9W7BSV7"/>
<dbReference type="SMART" id="SM00212">
    <property type="entry name" value="UBCc"/>
    <property type="match status" value="1"/>
</dbReference>
<dbReference type="PROSITE" id="PS50127">
    <property type="entry name" value="UBC_2"/>
    <property type="match status" value="1"/>
</dbReference>
<dbReference type="InterPro" id="IPR016135">
    <property type="entry name" value="UBQ-conjugating_enzyme/RWD"/>
</dbReference>
<evidence type="ECO:0000313" key="6">
    <source>
        <dbReference type="EMBL" id="GMH93082.1"/>
    </source>
</evidence>
<evidence type="ECO:0000256" key="3">
    <source>
        <dbReference type="PROSITE-ProRule" id="PRU10133"/>
    </source>
</evidence>
<protein>
    <recommendedName>
        <fullName evidence="5">UBC core domain-containing protein</fullName>
    </recommendedName>
</protein>
<keyword evidence="4" id="KW-0547">Nucleotide-binding</keyword>
<dbReference type="SUPFAM" id="SSF54495">
    <property type="entry name" value="UBC-like"/>
    <property type="match status" value="1"/>
</dbReference>
<evidence type="ECO:0000256" key="2">
    <source>
        <dbReference type="ARBA" id="ARBA00022786"/>
    </source>
</evidence>
<accession>A0A9W7BSV7</accession>
<keyword evidence="4" id="KW-0067">ATP-binding</keyword>
<keyword evidence="1" id="KW-0808">Transferase</keyword>
<keyword evidence="7" id="KW-1185">Reference proteome</keyword>
<reference evidence="7" key="1">
    <citation type="journal article" date="2023" name="Commun. Biol.">
        <title>Genome analysis of Parmales, the sister group of diatoms, reveals the evolutionary specialization of diatoms from phago-mixotrophs to photoautotrophs.</title>
        <authorList>
            <person name="Ban H."/>
            <person name="Sato S."/>
            <person name="Yoshikawa S."/>
            <person name="Yamada K."/>
            <person name="Nakamura Y."/>
            <person name="Ichinomiya M."/>
            <person name="Sato N."/>
            <person name="Blanc-Mathieu R."/>
            <person name="Endo H."/>
            <person name="Kuwata A."/>
            <person name="Ogata H."/>
        </authorList>
    </citation>
    <scope>NUCLEOTIDE SEQUENCE [LARGE SCALE GENOMIC DNA]</scope>
    <source>
        <strain evidence="7">NIES 3701</strain>
    </source>
</reference>
<keyword evidence="2 4" id="KW-0833">Ubl conjugation pathway</keyword>
<sequence>MNSADLMAMTSKRLKKELKQLEKSDDNTIYLRPIAVGELLRWNALLRGPPGSPYDGGVYGISVNVDSTYPMSPPNIRFVTKIFHPNVNYNTGEICLDILKKEWSPAWSLISACRAVLSLMDDPEASSPLNCDAGNMIRAGDMDAFNAMARMYNGENAMVWEFPTTPPKKNT</sequence>
<dbReference type="OrthoDB" id="7851174at2759"/>
<feature type="active site" description="Glycyl thioester intermediate" evidence="3">
    <location>
        <position position="95"/>
    </location>
</feature>
<dbReference type="Pfam" id="PF00179">
    <property type="entry name" value="UQ_con"/>
    <property type="match status" value="1"/>
</dbReference>
<feature type="domain" description="UBC core" evidence="5">
    <location>
        <begin position="9"/>
        <end position="158"/>
    </location>
</feature>
<dbReference type="PROSITE" id="PS00183">
    <property type="entry name" value="UBC_1"/>
    <property type="match status" value="1"/>
</dbReference>
<evidence type="ECO:0000259" key="5">
    <source>
        <dbReference type="PROSITE" id="PS50127"/>
    </source>
</evidence>